<sequence length="243" mass="27189">MREDGRGRGRRGGEPSERASGAATTRHPVREAVRLSSPVPAIESSSMDARSADYKGQVAPGRRVRSRSHLSSAHLTLALFLCLCFHLPSGLRNLSLLTLRILPLSGLNFPPSVISERTCILRPIRASCGCCVSLVVRSEAVFQCGFVFVRVREEHGLERYDSLGSRRHRQHGFGLEHGRGSTICSRPCSRSCGIRCGRRSFALFHRQYSRRCDCLRCRRQKSLVNSPSASRTIGSWRNSERRR</sequence>
<dbReference type="EMBL" id="KZ772817">
    <property type="protein sequence ID" value="PTQ29148.1"/>
    <property type="molecule type" value="Genomic_DNA"/>
</dbReference>
<evidence type="ECO:0000256" key="1">
    <source>
        <dbReference type="SAM" id="MobiDB-lite"/>
    </source>
</evidence>
<keyword evidence="3" id="KW-1185">Reference proteome</keyword>
<organism evidence="2 3">
    <name type="scientific">Marchantia polymorpha</name>
    <name type="common">Common liverwort</name>
    <name type="synonym">Marchantia aquatica</name>
    <dbReference type="NCBI Taxonomy" id="3197"/>
    <lineage>
        <taxon>Eukaryota</taxon>
        <taxon>Viridiplantae</taxon>
        <taxon>Streptophyta</taxon>
        <taxon>Embryophyta</taxon>
        <taxon>Marchantiophyta</taxon>
        <taxon>Marchantiopsida</taxon>
        <taxon>Marchantiidae</taxon>
        <taxon>Marchantiales</taxon>
        <taxon>Marchantiaceae</taxon>
        <taxon>Marchantia</taxon>
    </lineage>
</organism>
<evidence type="ECO:0000313" key="3">
    <source>
        <dbReference type="Proteomes" id="UP000244005"/>
    </source>
</evidence>
<dbReference type="Proteomes" id="UP000244005">
    <property type="component" value="Unassembled WGS sequence"/>
</dbReference>
<dbReference type="Gramene" id="Mp5g02340.1">
    <property type="protein sequence ID" value="Mp5g02340.1.cds1"/>
    <property type="gene ID" value="Mp5g02340"/>
</dbReference>
<proteinExistence type="predicted"/>
<dbReference type="AlphaFoldDB" id="A0A2R6W5L1"/>
<gene>
    <name evidence="2" type="ORF">MARPO_0147s0027</name>
</gene>
<name>A0A2R6W5L1_MARPO</name>
<accession>A0A2R6W5L1</accession>
<reference evidence="3" key="1">
    <citation type="journal article" date="2017" name="Cell">
        <title>Insights into land plant evolution garnered from the Marchantia polymorpha genome.</title>
        <authorList>
            <person name="Bowman J.L."/>
            <person name="Kohchi T."/>
            <person name="Yamato K.T."/>
            <person name="Jenkins J."/>
            <person name="Shu S."/>
            <person name="Ishizaki K."/>
            <person name="Yamaoka S."/>
            <person name="Nishihama R."/>
            <person name="Nakamura Y."/>
            <person name="Berger F."/>
            <person name="Adam C."/>
            <person name="Aki S.S."/>
            <person name="Althoff F."/>
            <person name="Araki T."/>
            <person name="Arteaga-Vazquez M.A."/>
            <person name="Balasubrmanian S."/>
            <person name="Barry K."/>
            <person name="Bauer D."/>
            <person name="Boehm C.R."/>
            <person name="Briginshaw L."/>
            <person name="Caballero-Perez J."/>
            <person name="Catarino B."/>
            <person name="Chen F."/>
            <person name="Chiyoda S."/>
            <person name="Chovatia M."/>
            <person name="Davies K.M."/>
            <person name="Delmans M."/>
            <person name="Demura T."/>
            <person name="Dierschke T."/>
            <person name="Dolan L."/>
            <person name="Dorantes-Acosta A.E."/>
            <person name="Eklund D.M."/>
            <person name="Florent S.N."/>
            <person name="Flores-Sandoval E."/>
            <person name="Fujiyama A."/>
            <person name="Fukuzawa H."/>
            <person name="Galik B."/>
            <person name="Grimanelli D."/>
            <person name="Grimwood J."/>
            <person name="Grossniklaus U."/>
            <person name="Hamada T."/>
            <person name="Haseloff J."/>
            <person name="Hetherington A.J."/>
            <person name="Higo A."/>
            <person name="Hirakawa Y."/>
            <person name="Hundley H.N."/>
            <person name="Ikeda Y."/>
            <person name="Inoue K."/>
            <person name="Inoue S.I."/>
            <person name="Ishida S."/>
            <person name="Jia Q."/>
            <person name="Kakita M."/>
            <person name="Kanazawa T."/>
            <person name="Kawai Y."/>
            <person name="Kawashima T."/>
            <person name="Kennedy M."/>
            <person name="Kinose K."/>
            <person name="Kinoshita T."/>
            <person name="Kohara Y."/>
            <person name="Koide E."/>
            <person name="Komatsu K."/>
            <person name="Kopischke S."/>
            <person name="Kubo M."/>
            <person name="Kyozuka J."/>
            <person name="Lagercrantz U."/>
            <person name="Lin S.S."/>
            <person name="Lindquist E."/>
            <person name="Lipzen A.M."/>
            <person name="Lu C.W."/>
            <person name="De Luna E."/>
            <person name="Martienssen R.A."/>
            <person name="Minamino N."/>
            <person name="Mizutani M."/>
            <person name="Mizutani M."/>
            <person name="Mochizuki N."/>
            <person name="Monte I."/>
            <person name="Mosher R."/>
            <person name="Nagasaki H."/>
            <person name="Nakagami H."/>
            <person name="Naramoto S."/>
            <person name="Nishitani K."/>
            <person name="Ohtani M."/>
            <person name="Okamoto T."/>
            <person name="Okumura M."/>
            <person name="Phillips J."/>
            <person name="Pollak B."/>
            <person name="Reinders A."/>
            <person name="Rovekamp M."/>
            <person name="Sano R."/>
            <person name="Sawa S."/>
            <person name="Schmid M.W."/>
            <person name="Shirakawa M."/>
            <person name="Solano R."/>
            <person name="Spunde A."/>
            <person name="Suetsugu N."/>
            <person name="Sugano S."/>
            <person name="Sugiyama A."/>
            <person name="Sun R."/>
            <person name="Suzuki Y."/>
            <person name="Takenaka M."/>
            <person name="Takezawa D."/>
            <person name="Tomogane H."/>
            <person name="Tsuzuki M."/>
            <person name="Ueda T."/>
            <person name="Umeda M."/>
            <person name="Ward J.M."/>
            <person name="Watanabe Y."/>
            <person name="Yazaki K."/>
            <person name="Yokoyama R."/>
            <person name="Yoshitake Y."/>
            <person name="Yotsui I."/>
            <person name="Zachgo S."/>
            <person name="Schmutz J."/>
        </authorList>
    </citation>
    <scope>NUCLEOTIDE SEQUENCE [LARGE SCALE GENOMIC DNA]</scope>
    <source>
        <strain evidence="3">Tak-1</strain>
    </source>
</reference>
<evidence type="ECO:0000313" key="2">
    <source>
        <dbReference type="EMBL" id="PTQ29148.1"/>
    </source>
</evidence>
<protein>
    <submittedName>
        <fullName evidence="2">Uncharacterized protein</fullName>
    </submittedName>
</protein>
<feature type="region of interest" description="Disordered" evidence="1">
    <location>
        <begin position="1"/>
        <end position="35"/>
    </location>
</feature>
<feature type="compositionally biased region" description="Basic and acidic residues" evidence="1">
    <location>
        <begin position="1"/>
        <end position="17"/>
    </location>
</feature>